<dbReference type="GO" id="GO:0046872">
    <property type="term" value="F:metal ion binding"/>
    <property type="evidence" value="ECO:0007669"/>
    <property type="project" value="UniProtKB-KW"/>
</dbReference>
<dbReference type="Proteomes" id="UP000250321">
    <property type="component" value="Unassembled WGS sequence"/>
</dbReference>
<evidence type="ECO:0000313" key="6">
    <source>
        <dbReference type="EMBL" id="PQQ04026.1"/>
    </source>
</evidence>
<keyword evidence="3 6" id="KW-0560">Oxidoreductase</keyword>
<keyword evidence="7" id="KW-1185">Reference proteome</keyword>
<dbReference type="PANTHER" id="PTHR10543">
    <property type="entry name" value="BETA-CAROTENE DIOXYGENASE"/>
    <property type="match status" value="1"/>
</dbReference>
<keyword evidence="2 5" id="KW-0479">Metal-binding</keyword>
<dbReference type="AlphaFoldDB" id="A0A314ZPV7"/>
<accession>A0A314ZPV7</accession>
<dbReference type="GO" id="GO:0010436">
    <property type="term" value="F:carotenoid dioxygenase activity"/>
    <property type="evidence" value="ECO:0007669"/>
    <property type="project" value="TreeGrafter"/>
</dbReference>
<evidence type="ECO:0000256" key="1">
    <source>
        <dbReference type="ARBA" id="ARBA00006787"/>
    </source>
</evidence>
<sequence length="449" mass="50447">MEGEGMLHALYFSKDVSDGSWSVRYNNRHVETETFKLEKQRNKPSFLPAIGGDSPAILSAYLLNLLRFGKVNKYLSNTNVFEHSGKFYSIAENRIPQEIDIITLETLGNWDVSGAWNRPFTSHPKRAPGTGELVILGIDAVKPFMETGVVSADGKELIHKVDLKLDRCSLCHELGVTQRYNVIMDFPLTLDINRLVNGGPLVKYNQEGYARIGVMPRYGDANSIHWFKVEPNCTFHIINSFEDGDEVVVWGCKALDSVIPGPDMSLNQFGWLPRRFKPADPSKENNNDISAEDGKLFSHAYEWRLKMNTGKVRERYLTGKEFSMDFPMINGVFSGVKNRYGYTQVVDSIASSTSEPADVSLRNESQLEVETHMFEEKSFCSGAAFVPKQGGLEEDDGWAITFVHNEDTNVSQVYVIDTKKFSNEPVAKITLPCRVPYGFHGAFIPISSQ</sequence>
<evidence type="ECO:0000256" key="3">
    <source>
        <dbReference type="ARBA" id="ARBA00022964"/>
    </source>
</evidence>
<dbReference type="OrthoDB" id="1069523at2759"/>
<dbReference type="PANTHER" id="PTHR10543:SF142">
    <property type="entry name" value="OS06G0162550 PROTEIN"/>
    <property type="match status" value="1"/>
</dbReference>
<comment type="similarity">
    <text evidence="1">Belongs to the carotenoid oxygenase family.</text>
</comment>
<comment type="caution">
    <text evidence="6">The sequence shown here is derived from an EMBL/GenBank/DDBJ whole genome shotgun (WGS) entry which is preliminary data.</text>
</comment>
<dbReference type="Pfam" id="PF03055">
    <property type="entry name" value="RPE65"/>
    <property type="match status" value="1"/>
</dbReference>
<dbReference type="GO" id="GO:0016121">
    <property type="term" value="P:carotene catabolic process"/>
    <property type="evidence" value="ECO:0007669"/>
    <property type="project" value="TreeGrafter"/>
</dbReference>
<organism evidence="6 7">
    <name type="scientific">Prunus yedoensis var. nudiflora</name>
    <dbReference type="NCBI Taxonomy" id="2094558"/>
    <lineage>
        <taxon>Eukaryota</taxon>
        <taxon>Viridiplantae</taxon>
        <taxon>Streptophyta</taxon>
        <taxon>Embryophyta</taxon>
        <taxon>Tracheophyta</taxon>
        <taxon>Spermatophyta</taxon>
        <taxon>Magnoliopsida</taxon>
        <taxon>eudicotyledons</taxon>
        <taxon>Gunneridae</taxon>
        <taxon>Pentapetalae</taxon>
        <taxon>rosids</taxon>
        <taxon>fabids</taxon>
        <taxon>Rosales</taxon>
        <taxon>Rosaceae</taxon>
        <taxon>Amygdaloideae</taxon>
        <taxon>Amygdaleae</taxon>
        <taxon>Prunus</taxon>
    </lineage>
</organism>
<feature type="binding site" evidence="5">
    <location>
        <position position="440"/>
    </location>
    <ligand>
        <name>Fe cation</name>
        <dbReference type="ChEBI" id="CHEBI:24875"/>
        <note>catalytic</note>
    </ligand>
</feature>
<keyword evidence="3 6" id="KW-0223">Dioxygenase</keyword>
<dbReference type="GO" id="GO:0009570">
    <property type="term" value="C:chloroplast stroma"/>
    <property type="evidence" value="ECO:0007669"/>
    <property type="project" value="TreeGrafter"/>
</dbReference>
<evidence type="ECO:0000256" key="2">
    <source>
        <dbReference type="ARBA" id="ARBA00022723"/>
    </source>
</evidence>
<gene>
    <name evidence="6" type="ORF">Pyn_30278</name>
</gene>
<protein>
    <submittedName>
        <fullName evidence="6">Carotenoid 9 10(9 10)-cleavage dioxygenase 1 isoform X1</fullName>
    </submittedName>
</protein>
<feature type="binding site" evidence="5">
    <location>
        <position position="123"/>
    </location>
    <ligand>
        <name>Fe cation</name>
        <dbReference type="ChEBI" id="CHEBI:24875"/>
        <note>catalytic</note>
    </ligand>
</feature>
<proteinExistence type="inferred from homology"/>
<name>A0A314ZPV7_PRUYE</name>
<dbReference type="STRING" id="2094558.A0A314ZPV7"/>
<evidence type="ECO:0000256" key="5">
    <source>
        <dbReference type="PIRSR" id="PIRSR604294-1"/>
    </source>
</evidence>
<reference evidence="6 7" key="1">
    <citation type="submission" date="2018-02" db="EMBL/GenBank/DDBJ databases">
        <title>Draft genome of wild Prunus yedoensis var. nudiflora.</title>
        <authorList>
            <person name="Baek S."/>
            <person name="Kim J.-H."/>
            <person name="Choi K."/>
            <person name="Kim G.-B."/>
            <person name="Cho A."/>
            <person name="Jang H."/>
            <person name="Shin C.-H."/>
            <person name="Yu H.-J."/>
            <person name="Mun J.-H."/>
        </authorList>
    </citation>
    <scope>NUCLEOTIDE SEQUENCE [LARGE SCALE GENOMIC DNA]</scope>
    <source>
        <strain evidence="7">cv. Jeju island</strain>
        <tissue evidence="6">Leaf</tissue>
    </source>
</reference>
<comment type="cofactor">
    <cofactor evidence="5">
        <name>Fe(2+)</name>
        <dbReference type="ChEBI" id="CHEBI:29033"/>
    </cofactor>
    <text evidence="5">Binds 1 Fe(2+) ion per subunit.</text>
</comment>
<evidence type="ECO:0000313" key="7">
    <source>
        <dbReference type="Proteomes" id="UP000250321"/>
    </source>
</evidence>
<feature type="binding site" evidence="5">
    <location>
        <position position="172"/>
    </location>
    <ligand>
        <name>Fe cation</name>
        <dbReference type="ChEBI" id="CHEBI:24875"/>
        <note>catalytic</note>
    </ligand>
</feature>
<keyword evidence="4 5" id="KW-0408">Iron</keyword>
<feature type="binding site" evidence="5">
    <location>
        <position position="236"/>
    </location>
    <ligand>
        <name>Fe cation</name>
        <dbReference type="ChEBI" id="CHEBI:24875"/>
        <note>catalytic</note>
    </ligand>
</feature>
<dbReference type="InterPro" id="IPR004294">
    <property type="entry name" value="Carotenoid_Oase"/>
</dbReference>
<evidence type="ECO:0000256" key="4">
    <source>
        <dbReference type="ARBA" id="ARBA00023004"/>
    </source>
</evidence>
<dbReference type="EMBL" id="PJQY01001286">
    <property type="protein sequence ID" value="PQQ04026.1"/>
    <property type="molecule type" value="Genomic_DNA"/>
</dbReference>